<sequence>MNSETISELGEWIDDNASSIEDKSVQFDAQRVYGVIDHLEVLRKPIQEYFDMTEEDYYENESDHRLTLQNADAKLSELKDRVLVNHIDGSLAGHTVNFTYNHEDPFPDGEYKPKVDVDLINYSFIVIGAVFANTIIADVRNSISKDAILSIGLAAKALSDWQK</sequence>
<dbReference type="AlphaFoldDB" id="A0A0R1SER4"/>
<evidence type="ECO:0000313" key="1">
    <source>
        <dbReference type="EMBL" id="KRL67070.1"/>
    </source>
</evidence>
<proteinExistence type="predicted"/>
<comment type="caution">
    <text evidence="1">The sequence shown here is derived from an EMBL/GenBank/DDBJ whole genome shotgun (WGS) entry which is preliminary data.</text>
</comment>
<keyword evidence="2" id="KW-1185">Reference proteome</keyword>
<organism evidence="1 2">
    <name type="scientific">Companilactobacillus versmoldensis DSM 14857 = KCTC 3814</name>
    <dbReference type="NCBI Taxonomy" id="1423815"/>
    <lineage>
        <taxon>Bacteria</taxon>
        <taxon>Bacillati</taxon>
        <taxon>Bacillota</taxon>
        <taxon>Bacilli</taxon>
        <taxon>Lactobacillales</taxon>
        <taxon>Lactobacillaceae</taxon>
        <taxon>Companilactobacillus</taxon>
    </lineage>
</organism>
<dbReference type="PATRIC" id="fig|1423815.3.peg.2247"/>
<dbReference type="OrthoDB" id="2314505at2"/>
<dbReference type="STRING" id="1423815.FC27_GL002191"/>
<gene>
    <name evidence="1" type="ORF">FC27_GL002191</name>
</gene>
<evidence type="ECO:0000313" key="2">
    <source>
        <dbReference type="Proteomes" id="UP000051647"/>
    </source>
</evidence>
<reference evidence="1 2" key="1">
    <citation type="journal article" date="2015" name="Genome Announc.">
        <title>Expanding the biotechnology potential of lactobacilli through comparative genomics of 213 strains and associated genera.</title>
        <authorList>
            <person name="Sun Z."/>
            <person name="Harris H.M."/>
            <person name="McCann A."/>
            <person name="Guo C."/>
            <person name="Argimon S."/>
            <person name="Zhang W."/>
            <person name="Yang X."/>
            <person name="Jeffery I.B."/>
            <person name="Cooney J.C."/>
            <person name="Kagawa T.F."/>
            <person name="Liu W."/>
            <person name="Song Y."/>
            <person name="Salvetti E."/>
            <person name="Wrobel A."/>
            <person name="Rasinkangas P."/>
            <person name="Parkhill J."/>
            <person name="Rea M.C."/>
            <person name="O'Sullivan O."/>
            <person name="Ritari J."/>
            <person name="Douillard F.P."/>
            <person name="Paul Ross R."/>
            <person name="Yang R."/>
            <person name="Briner A.E."/>
            <person name="Felis G.E."/>
            <person name="de Vos W.M."/>
            <person name="Barrangou R."/>
            <person name="Klaenhammer T.R."/>
            <person name="Caufield P.W."/>
            <person name="Cui Y."/>
            <person name="Zhang H."/>
            <person name="O'Toole P.W."/>
        </authorList>
    </citation>
    <scope>NUCLEOTIDE SEQUENCE [LARGE SCALE GENOMIC DNA]</scope>
    <source>
        <strain evidence="1 2">DSM 14857</strain>
    </source>
</reference>
<name>A0A0R1SER4_9LACO</name>
<dbReference type="eggNOG" id="ENOG50309S4">
    <property type="taxonomic scope" value="Bacteria"/>
</dbReference>
<dbReference type="Proteomes" id="UP000051647">
    <property type="component" value="Unassembled WGS sequence"/>
</dbReference>
<dbReference type="RefSeq" id="WP_010625183.1">
    <property type="nucleotide sequence ID" value="NZ_AZFA01000008.1"/>
</dbReference>
<protein>
    <submittedName>
        <fullName evidence="1">Uncharacterized protein</fullName>
    </submittedName>
</protein>
<dbReference type="EMBL" id="AZFA01000008">
    <property type="protein sequence ID" value="KRL67070.1"/>
    <property type="molecule type" value="Genomic_DNA"/>
</dbReference>
<accession>A0A0R1SER4</accession>